<feature type="domain" description="Putative zinc-ribbon" evidence="3">
    <location>
        <begin position="1"/>
        <end position="25"/>
    </location>
</feature>
<dbReference type="OrthoDB" id="2327418at2"/>
<dbReference type="Proteomes" id="UP000093267">
    <property type="component" value="Chromosome"/>
</dbReference>
<evidence type="ECO:0000259" key="3">
    <source>
        <dbReference type="Pfam" id="PF13248"/>
    </source>
</evidence>
<sequence length="367" mass="40484">MNTCPNCGAAVKPSDTFCQNCGYKLTQATTSTQPQPVTPTTTSAATRTVRKRHPHRKLRWISAIIVLAAVAVFYFYGTSAYSKTKQVDSMVSTLESHNGGSAAKFMTTKDPSLDINASALKPFITYITQNKSYLAQMKSALNKNDQTNDGTFKLVKDGHHLLFFPRYKLEVTAMYPTVSTNEDGASISLNGVNVATAKNDDYTYKAGPLFPGRYTFKMKDDENKRSVVANLVSTQVKNAKVDLSVEDDATTDDGTTATANTSDSSDTTTAPEPNDGNHNNSGDTSDYGLFEEEYKGDEQAGIDAVSFQYGFDYDDYTYKLSWPHTDVLQVEAYDKDSHDYDGTYRYDQIHDIASELDEDTGKFETGD</sequence>
<evidence type="ECO:0000313" key="5">
    <source>
        <dbReference type="EMBL" id="ANZ66404.1"/>
    </source>
</evidence>
<evidence type="ECO:0000256" key="2">
    <source>
        <dbReference type="SAM" id="Phobius"/>
    </source>
</evidence>
<keyword evidence="6" id="KW-1185">Reference proteome</keyword>
<name>A0A1B2IWF2_9LACO</name>
<feature type="compositionally biased region" description="Low complexity" evidence="1">
    <location>
        <begin position="252"/>
        <end position="270"/>
    </location>
</feature>
<proteinExistence type="predicted"/>
<feature type="transmembrane region" description="Helical" evidence="2">
    <location>
        <begin position="60"/>
        <end position="77"/>
    </location>
</feature>
<feature type="compositionally biased region" description="Low complexity" evidence="1">
    <location>
        <begin position="30"/>
        <end position="47"/>
    </location>
</feature>
<dbReference type="Pfam" id="PF22813">
    <property type="entry name" value="TcaA_2nd"/>
    <property type="match status" value="1"/>
</dbReference>
<reference evidence="5 6" key="1">
    <citation type="submission" date="2016-03" db="EMBL/GenBank/DDBJ databases">
        <title>Pediococcus and Lactobacillus from brewery environment - whole genome sequencing and assembly.</title>
        <authorList>
            <person name="Behr J."/>
            <person name="Geissler A.J."/>
            <person name="Vogel R.F."/>
        </authorList>
    </citation>
    <scope>NUCLEOTIDE SEQUENCE [LARGE SCALE GENOMIC DNA]</scope>
    <source>
        <strain evidence="5 6">TMW 1.1995</strain>
    </source>
</reference>
<dbReference type="PANTHER" id="PTHR40038">
    <property type="entry name" value="MEMBRANE-ASSOCIATED PROTEIN TCAA"/>
    <property type="match status" value="1"/>
</dbReference>
<dbReference type="RefSeq" id="WP_054708321.1">
    <property type="nucleotide sequence ID" value="NZ_CP014912.1"/>
</dbReference>
<evidence type="ECO:0000256" key="1">
    <source>
        <dbReference type="SAM" id="MobiDB-lite"/>
    </source>
</evidence>
<evidence type="ECO:0008006" key="7">
    <source>
        <dbReference type="Google" id="ProtNLM"/>
    </source>
</evidence>
<dbReference type="InterPro" id="IPR054529">
    <property type="entry name" value="TcaA_2nd"/>
</dbReference>
<dbReference type="KEGG" id="lpd:AYR62_12925"/>
<dbReference type="Pfam" id="PF13248">
    <property type="entry name" value="Zn_ribbon_3"/>
    <property type="match status" value="1"/>
</dbReference>
<accession>A0A1B2IWF2</accession>
<feature type="domain" description="TcaA second" evidence="4">
    <location>
        <begin position="84"/>
        <end position="171"/>
    </location>
</feature>
<gene>
    <name evidence="5" type="ORF">AYR63_04145</name>
</gene>
<keyword evidence="2" id="KW-0812">Transmembrane</keyword>
<evidence type="ECO:0000259" key="4">
    <source>
        <dbReference type="Pfam" id="PF22813"/>
    </source>
</evidence>
<feature type="region of interest" description="Disordered" evidence="1">
    <location>
        <begin position="243"/>
        <end position="288"/>
    </location>
</feature>
<keyword evidence="2" id="KW-0472">Membrane</keyword>
<keyword evidence="2" id="KW-1133">Transmembrane helix</keyword>
<protein>
    <recommendedName>
        <fullName evidence="7">Zinc-ribbon domain-containing protein</fullName>
    </recommendedName>
</protein>
<feature type="region of interest" description="Disordered" evidence="1">
    <location>
        <begin position="30"/>
        <end position="50"/>
    </location>
</feature>
<dbReference type="EMBL" id="CP014924">
    <property type="protein sequence ID" value="ANZ66404.1"/>
    <property type="molecule type" value="Genomic_DNA"/>
</dbReference>
<dbReference type="PANTHER" id="PTHR40038:SF1">
    <property type="entry name" value="MEMBRANE-ASSOCIATED PROTEIN TCAA"/>
    <property type="match status" value="1"/>
</dbReference>
<evidence type="ECO:0000313" key="6">
    <source>
        <dbReference type="Proteomes" id="UP000093267"/>
    </source>
</evidence>
<dbReference type="AlphaFoldDB" id="A0A1B2IWF2"/>
<dbReference type="InterPro" id="IPR059113">
    <property type="entry name" value="Znf_ribbon"/>
</dbReference>
<dbReference type="STRING" id="240427.AYR62_12925"/>
<organism evidence="5 6">
    <name type="scientific">Secundilactobacillus paracollinoides</name>
    <dbReference type="NCBI Taxonomy" id="240427"/>
    <lineage>
        <taxon>Bacteria</taxon>
        <taxon>Bacillati</taxon>
        <taxon>Bacillota</taxon>
        <taxon>Bacilli</taxon>
        <taxon>Lactobacillales</taxon>
        <taxon>Lactobacillaceae</taxon>
        <taxon>Secundilactobacillus</taxon>
    </lineage>
</organism>